<feature type="compositionally biased region" description="Low complexity" evidence="1">
    <location>
        <begin position="338"/>
        <end position="357"/>
    </location>
</feature>
<dbReference type="GO" id="GO:0022857">
    <property type="term" value="F:transmembrane transporter activity"/>
    <property type="evidence" value="ECO:0007669"/>
    <property type="project" value="InterPro"/>
</dbReference>
<sequence length="471" mass="46765">MPGTRLPFGEAADRVEHRRLAAALAAGFAGRLPLGVVTVLLLVAGAGPGHSLGTAAAASAMAVVGLAVGAPLQGRLLDRRPPSRVLGCYAALQGAVLLVLAAALTRPPEWPVVLLAFVQGATVPALSPCVRLVLRHHAGPDGPGRAFTVDAVLTEVVHLAGPALAAVGAALVGPPALLAGCAVLVATGAAGFLAAVRPGWLRPDDRHAGPPGGSGPVRGFLLAAALLAAPFGVAEAALTARAAELGTGPGPVGAALTALGLGSVLGGTLYGLVRPRPYPGRRFRLLALALGAGLSTPALAAAPPATLVLFSLTGLCVSPLAGLTTEILDRLTRPGPGSAPRAGTPSPTPPATRAASPSPAPWPPRSAPPPPPRWPPSQPPSASWRQARRCVGCAVTQAGYRPSAPEARSGRNSAAHLRVRGDAKSVSPMARPPSDLSPGGSRKARAGADLPAFLPAGQSTGRGEALGGLPP</sequence>
<evidence type="ECO:0000313" key="3">
    <source>
        <dbReference type="EMBL" id="ROR46443.1"/>
    </source>
</evidence>
<dbReference type="Proteomes" id="UP000267408">
    <property type="component" value="Unassembled WGS sequence"/>
</dbReference>
<feature type="transmembrane region" description="Helical" evidence="2">
    <location>
        <begin position="146"/>
        <end position="171"/>
    </location>
</feature>
<feature type="transmembrane region" description="Helical" evidence="2">
    <location>
        <begin position="177"/>
        <end position="196"/>
    </location>
</feature>
<keyword evidence="2" id="KW-0472">Membrane</keyword>
<dbReference type="PANTHER" id="PTHR23542">
    <property type="match status" value="1"/>
</dbReference>
<dbReference type="RefSeq" id="WP_123559029.1">
    <property type="nucleotide sequence ID" value="NZ_RJVJ01000001.1"/>
</dbReference>
<feature type="region of interest" description="Disordered" evidence="1">
    <location>
        <begin position="401"/>
        <end position="471"/>
    </location>
</feature>
<dbReference type="Pfam" id="PF07690">
    <property type="entry name" value="MFS_1"/>
    <property type="match status" value="1"/>
</dbReference>
<feature type="transmembrane region" description="Helical" evidence="2">
    <location>
        <begin position="84"/>
        <end position="104"/>
    </location>
</feature>
<dbReference type="Gene3D" id="1.20.1250.20">
    <property type="entry name" value="MFS general substrate transporter like domains"/>
    <property type="match status" value="1"/>
</dbReference>
<feature type="transmembrane region" description="Helical" evidence="2">
    <location>
        <begin position="252"/>
        <end position="273"/>
    </location>
</feature>
<protein>
    <recommendedName>
        <fullName evidence="5">MFS transporter</fullName>
    </recommendedName>
</protein>
<organism evidence="3 4">
    <name type="scientific">Kitasatospora cineracea</name>
    <dbReference type="NCBI Taxonomy" id="88074"/>
    <lineage>
        <taxon>Bacteria</taxon>
        <taxon>Bacillati</taxon>
        <taxon>Actinomycetota</taxon>
        <taxon>Actinomycetes</taxon>
        <taxon>Kitasatosporales</taxon>
        <taxon>Streptomycetaceae</taxon>
        <taxon>Kitasatospora</taxon>
    </lineage>
</organism>
<proteinExistence type="predicted"/>
<dbReference type="InterPro" id="IPR011701">
    <property type="entry name" value="MFS"/>
</dbReference>
<name>A0A8G1XER0_9ACTN</name>
<dbReference type="PANTHER" id="PTHR23542:SF1">
    <property type="entry name" value="MAJOR FACILITATOR SUPERFAMILY (MFS) PROFILE DOMAIN-CONTAINING PROTEIN"/>
    <property type="match status" value="1"/>
</dbReference>
<feature type="region of interest" description="Disordered" evidence="1">
    <location>
        <begin position="331"/>
        <end position="385"/>
    </location>
</feature>
<evidence type="ECO:0000256" key="1">
    <source>
        <dbReference type="SAM" id="MobiDB-lite"/>
    </source>
</evidence>
<evidence type="ECO:0008006" key="5">
    <source>
        <dbReference type="Google" id="ProtNLM"/>
    </source>
</evidence>
<comment type="caution">
    <text evidence="3">The sequence shown here is derived from an EMBL/GenBank/DDBJ whole genome shotgun (WGS) entry which is preliminary data.</text>
</comment>
<dbReference type="InterPro" id="IPR036259">
    <property type="entry name" value="MFS_trans_sf"/>
</dbReference>
<dbReference type="SUPFAM" id="SSF103473">
    <property type="entry name" value="MFS general substrate transporter"/>
    <property type="match status" value="1"/>
</dbReference>
<feature type="transmembrane region" description="Helical" evidence="2">
    <location>
        <begin position="217"/>
        <end position="240"/>
    </location>
</feature>
<dbReference type="EMBL" id="RJVJ01000001">
    <property type="protein sequence ID" value="ROR46443.1"/>
    <property type="molecule type" value="Genomic_DNA"/>
</dbReference>
<keyword evidence="2" id="KW-1133">Transmembrane helix</keyword>
<evidence type="ECO:0000256" key="2">
    <source>
        <dbReference type="SAM" id="Phobius"/>
    </source>
</evidence>
<feature type="transmembrane region" description="Helical" evidence="2">
    <location>
        <begin position="52"/>
        <end position="72"/>
    </location>
</feature>
<feature type="compositionally biased region" description="Pro residues" evidence="1">
    <location>
        <begin position="358"/>
        <end position="379"/>
    </location>
</feature>
<keyword evidence="2" id="KW-0812">Transmembrane</keyword>
<feature type="transmembrane region" description="Helical" evidence="2">
    <location>
        <begin position="110"/>
        <end position="134"/>
    </location>
</feature>
<feature type="transmembrane region" description="Helical" evidence="2">
    <location>
        <begin position="20"/>
        <end position="46"/>
    </location>
</feature>
<reference evidence="3 4" key="1">
    <citation type="submission" date="2018-11" db="EMBL/GenBank/DDBJ databases">
        <title>Sequencing the genomes of 1000 actinobacteria strains.</title>
        <authorList>
            <person name="Klenk H.-P."/>
        </authorList>
    </citation>
    <scope>NUCLEOTIDE SEQUENCE [LARGE SCALE GENOMIC DNA]</scope>
    <source>
        <strain evidence="3 4">DSM 44780</strain>
    </source>
</reference>
<feature type="transmembrane region" description="Helical" evidence="2">
    <location>
        <begin position="285"/>
        <end position="302"/>
    </location>
</feature>
<dbReference type="AlphaFoldDB" id="A0A8G1XER0"/>
<gene>
    <name evidence="3" type="ORF">EDD39_4713</name>
</gene>
<accession>A0A8G1XER0</accession>
<evidence type="ECO:0000313" key="4">
    <source>
        <dbReference type="Proteomes" id="UP000267408"/>
    </source>
</evidence>